<dbReference type="Proteomes" id="UP000735302">
    <property type="component" value="Unassembled WGS sequence"/>
</dbReference>
<sequence length="79" mass="8981">MKTALMANSMIVMIKMMKMAVEYVPKSTPMTIKMMIMTMVYKNVENEEKQKDGDGYDDDRFVSSSTLTSYGSQAFVSSR</sequence>
<dbReference type="EMBL" id="BLXT01000744">
    <property type="protein sequence ID" value="GFN79865.1"/>
    <property type="molecule type" value="Genomic_DNA"/>
</dbReference>
<organism evidence="1 2">
    <name type="scientific">Plakobranchus ocellatus</name>
    <dbReference type="NCBI Taxonomy" id="259542"/>
    <lineage>
        <taxon>Eukaryota</taxon>
        <taxon>Metazoa</taxon>
        <taxon>Spiralia</taxon>
        <taxon>Lophotrochozoa</taxon>
        <taxon>Mollusca</taxon>
        <taxon>Gastropoda</taxon>
        <taxon>Heterobranchia</taxon>
        <taxon>Euthyneura</taxon>
        <taxon>Panpulmonata</taxon>
        <taxon>Sacoglossa</taxon>
        <taxon>Placobranchoidea</taxon>
        <taxon>Plakobranchidae</taxon>
        <taxon>Plakobranchus</taxon>
    </lineage>
</organism>
<name>A0AAV3XY32_9GAST</name>
<proteinExistence type="predicted"/>
<evidence type="ECO:0000313" key="2">
    <source>
        <dbReference type="Proteomes" id="UP000735302"/>
    </source>
</evidence>
<protein>
    <submittedName>
        <fullName evidence="1">Uncharacterized protein</fullName>
    </submittedName>
</protein>
<accession>A0AAV3XY32</accession>
<keyword evidence="2" id="KW-1185">Reference proteome</keyword>
<evidence type="ECO:0000313" key="1">
    <source>
        <dbReference type="EMBL" id="GFN79865.1"/>
    </source>
</evidence>
<dbReference type="AlphaFoldDB" id="A0AAV3XY32"/>
<gene>
    <name evidence="1" type="ORF">PoB_000637100</name>
</gene>
<comment type="caution">
    <text evidence="1">The sequence shown here is derived from an EMBL/GenBank/DDBJ whole genome shotgun (WGS) entry which is preliminary data.</text>
</comment>
<reference evidence="1 2" key="1">
    <citation type="journal article" date="2021" name="Elife">
        <title>Chloroplast acquisition without the gene transfer in kleptoplastic sea slugs, Plakobranchus ocellatus.</title>
        <authorList>
            <person name="Maeda T."/>
            <person name="Takahashi S."/>
            <person name="Yoshida T."/>
            <person name="Shimamura S."/>
            <person name="Takaki Y."/>
            <person name="Nagai Y."/>
            <person name="Toyoda A."/>
            <person name="Suzuki Y."/>
            <person name="Arimoto A."/>
            <person name="Ishii H."/>
            <person name="Satoh N."/>
            <person name="Nishiyama T."/>
            <person name="Hasebe M."/>
            <person name="Maruyama T."/>
            <person name="Minagawa J."/>
            <person name="Obokata J."/>
            <person name="Shigenobu S."/>
        </authorList>
    </citation>
    <scope>NUCLEOTIDE SEQUENCE [LARGE SCALE GENOMIC DNA]</scope>
</reference>